<proteinExistence type="predicted"/>
<evidence type="ECO:0000313" key="1">
    <source>
        <dbReference type="EMBL" id="RZS96117.1"/>
    </source>
</evidence>
<sequence>MEESLGVFRQVNTYHLDLDRFTSPTEDHYQYVPDWKGEEAYAFHIEAKGQIKLYSLASGALLETLPYALNQPNLQYGVQDFYILNEDSIFLNRRRAYKVYLIDSQFEIIRTLNFMPEDDEIDKNTGWPKSKDTFLPVWNRNRFFRKIGEEIFLTGAPNFDSRFADATYTKTLLNSYSLATKKIIPVLGYPERIQGKAWGEFFDMVFLDYSPEGDFFVISYAADEQAYVADRSMHVVHAFDAYPLDFKKVPPLSKKEVENNDAYRAHWQENNIFGPIHWDPYRNLIYRIMEEPNEDYIPNLLRDPIQRARNMVVMAFDPKQNYKKVAEMRLKKTAKGLFLDRCFVNEKGLNITYVDLENEDKLYFKTFLVE</sequence>
<name>A0A4Q7P8C6_9BACT</name>
<gene>
    <name evidence="1" type="ORF">BC751_1676</name>
</gene>
<dbReference type="Pfam" id="PF13970">
    <property type="entry name" value="DUF4221"/>
    <property type="match status" value="1"/>
</dbReference>
<organism evidence="1 2">
    <name type="scientific">Cecembia calidifontis</name>
    <dbReference type="NCBI Taxonomy" id="1187080"/>
    <lineage>
        <taxon>Bacteria</taxon>
        <taxon>Pseudomonadati</taxon>
        <taxon>Bacteroidota</taxon>
        <taxon>Cytophagia</taxon>
        <taxon>Cytophagales</taxon>
        <taxon>Cyclobacteriaceae</taxon>
        <taxon>Cecembia</taxon>
    </lineage>
</organism>
<keyword evidence="2" id="KW-1185">Reference proteome</keyword>
<dbReference type="AlphaFoldDB" id="A0A4Q7P8C6"/>
<dbReference type="EMBL" id="SGXG01000001">
    <property type="protein sequence ID" value="RZS96117.1"/>
    <property type="molecule type" value="Genomic_DNA"/>
</dbReference>
<accession>A0A4Q7P8C6</accession>
<dbReference type="InterPro" id="IPR025316">
    <property type="entry name" value="DUF4221"/>
</dbReference>
<reference evidence="1 2" key="1">
    <citation type="submission" date="2019-02" db="EMBL/GenBank/DDBJ databases">
        <title>Genomic Encyclopedia of Archaeal and Bacterial Type Strains, Phase II (KMG-II): from individual species to whole genera.</title>
        <authorList>
            <person name="Goeker M."/>
        </authorList>
    </citation>
    <scope>NUCLEOTIDE SEQUENCE [LARGE SCALE GENOMIC DNA]</scope>
    <source>
        <strain evidence="1 2">DSM 21411</strain>
    </source>
</reference>
<evidence type="ECO:0000313" key="2">
    <source>
        <dbReference type="Proteomes" id="UP000292209"/>
    </source>
</evidence>
<protein>
    <submittedName>
        <fullName evidence="1">Uncharacterized protein DUF4221</fullName>
    </submittedName>
</protein>
<comment type="caution">
    <text evidence="1">The sequence shown here is derived from an EMBL/GenBank/DDBJ whole genome shotgun (WGS) entry which is preliminary data.</text>
</comment>
<dbReference type="Proteomes" id="UP000292209">
    <property type="component" value="Unassembled WGS sequence"/>
</dbReference>